<feature type="transmembrane region" description="Helical" evidence="1">
    <location>
        <begin position="81"/>
        <end position="103"/>
    </location>
</feature>
<evidence type="ECO:0000256" key="1">
    <source>
        <dbReference type="SAM" id="Phobius"/>
    </source>
</evidence>
<keyword evidence="3" id="KW-1185">Reference proteome</keyword>
<sequence>MLFENTSCNAELGFVDLSSNLLTGHLPSCLSDSKDAVFLYRKNCLTTGNENQNPLTFCRNEALAVGILPQRKKSKLPKVSLAFGIIGGIVGGIVLLGLIFMFVRRLNANKTINKPTTRSINFIHIEVTIRCK</sequence>
<name>A0A9W7JGQ6_HIBTR</name>
<gene>
    <name evidence="2" type="ORF">HRI_005190800</name>
</gene>
<organism evidence="2 3">
    <name type="scientific">Hibiscus trionum</name>
    <name type="common">Flower of an hour</name>
    <dbReference type="NCBI Taxonomy" id="183268"/>
    <lineage>
        <taxon>Eukaryota</taxon>
        <taxon>Viridiplantae</taxon>
        <taxon>Streptophyta</taxon>
        <taxon>Embryophyta</taxon>
        <taxon>Tracheophyta</taxon>
        <taxon>Spermatophyta</taxon>
        <taxon>Magnoliopsida</taxon>
        <taxon>eudicotyledons</taxon>
        <taxon>Gunneridae</taxon>
        <taxon>Pentapetalae</taxon>
        <taxon>rosids</taxon>
        <taxon>malvids</taxon>
        <taxon>Malvales</taxon>
        <taxon>Malvaceae</taxon>
        <taxon>Malvoideae</taxon>
        <taxon>Hibiscus</taxon>
    </lineage>
</organism>
<protein>
    <submittedName>
        <fullName evidence="2">Uncharacterized protein</fullName>
    </submittedName>
</protein>
<reference evidence="2" key="1">
    <citation type="submission" date="2023-05" db="EMBL/GenBank/DDBJ databases">
        <title>Genome and transcriptome analyses reveal genes involved in the formation of fine ridges on petal epidermal cells in Hibiscus trionum.</title>
        <authorList>
            <person name="Koshimizu S."/>
            <person name="Masuda S."/>
            <person name="Ishii T."/>
            <person name="Shirasu K."/>
            <person name="Hoshino A."/>
            <person name="Arita M."/>
        </authorList>
    </citation>
    <scope>NUCLEOTIDE SEQUENCE</scope>
    <source>
        <strain evidence="2">Hamamatsu line</strain>
    </source>
</reference>
<keyword evidence="1" id="KW-1133">Transmembrane helix</keyword>
<dbReference type="AlphaFoldDB" id="A0A9W7JGQ6"/>
<keyword evidence="1" id="KW-0472">Membrane</keyword>
<evidence type="ECO:0000313" key="3">
    <source>
        <dbReference type="Proteomes" id="UP001165190"/>
    </source>
</evidence>
<proteinExistence type="predicted"/>
<accession>A0A9W7JGQ6</accession>
<dbReference type="EMBL" id="BSYR01000077">
    <property type="protein sequence ID" value="GMJ15216.1"/>
    <property type="molecule type" value="Genomic_DNA"/>
</dbReference>
<evidence type="ECO:0000313" key="2">
    <source>
        <dbReference type="EMBL" id="GMJ15216.1"/>
    </source>
</evidence>
<dbReference type="Proteomes" id="UP001165190">
    <property type="component" value="Unassembled WGS sequence"/>
</dbReference>
<dbReference type="OrthoDB" id="10505273at2759"/>
<keyword evidence="1" id="KW-0812">Transmembrane</keyword>
<comment type="caution">
    <text evidence="2">The sequence shown here is derived from an EMBL/GenBank/DDBJ whole genome shotgun (WGS) entry which is preliminary data.</text>
</comment>